<evidence type="ECO:0000313" key="2">
    <source>
        <dbReference type="EMBL" id="OUC78875.1"/>
    </source>
</evidence>
<keyword evidence="3" id="KW-1185">Reference proteome</keyword>
<dbReference type="EMBL" id="NGFO01000010">
    <property type="protein sequence ID" value="OUC78875.1"/>
    <property type="molecule type" value="Genomic_DNA"/>
</dbReference>
<dbReference type="Proteomes" id="UP000194632">
    <property type="component" value="Unassembled WGS sequence"/>
</dbReference>
<feature type="chain" id="PRO_5013349110" evidence="1">
    <location>
        <begin position="26"/>
        <end position="172"/>
    </location>
</feature>
<organism evidence="2 3">
    <name type="scientific">Gordonia lacunae</name>
    <dbReference type="NCBI Taxonomy" id="417102"/>
    <lineage>
        <taxon>Bacteria</taxon>
        <taxon>Bacillati</taxon>
        <taxon>Actinomycetota</taxon>
        <taxon>Actinomycetes</taxon>
        <taxon>Mycobacteriales</taxon>
        <taxon>Gordoniaceae</taxon>
        <taxon>Gordonia</taxon>
    </lineage>
</organism>
<comment type="caution">
    <text evidence="2">The sequence shown here is derived from an EMBL/GenBank/DDBJ whole genome shotgun (WGS) entry which is preliminary data.</text>
</comment>
<keyword evidence="1" id="KW-0732">Signal</keyword>
<feature type="signal peptide" evidence="1">
    <location>
        <begin position="1"/>
        <end position="25"/>
    </location>
</feature>
<dbReference type="OrthoDB" id="4376332at2"/>
<proteinExistence type="predicted"/>
<protein>
    <submittedName>
        <fullName evidence="2">Uncharacterized protein</fullName>
    </submittedName>
</protein>
<accession>A0A243QB58</accession>
<name>A0A243QB58_9ACTN</name>
<dbReference type="AlphaFoldDB" id="A0A243QB58"/>
<sequence length="172" mass="17857">MKRTRIAAALLATAALALPVAPATASPLDTLFGSASGSLDSGSAALGSSGGDKVTHYGKLGRPGAPNGIKSINVWVYTPDKTPAIVPNTYPKNSRLGVRWNSIIDAGPIVDGNECRMEVRLSGPKVPKQASLFKTQDCTAVKSYFFKGAGDFTIRVTDTISGASNSIAFSVQ</sequence>
<evidence type="ECO:0000313" key="3">
    <source>
        <dbReference type="Proteomes" id="UP000194632"/>
    </source>
</evidence>
<dbReference type="RefSeq" id="WP_086535339.1">
    <property type="nucleotide sequence ID" value="NZ_JBLKRZ010000014.1"/>
</dbReference>
<evidence type="ECO:0000256" key="1">
    <source>
        <dbReference type="SAM" id="SignalP"/>
    </source>
</evidence>
<reference evidence="2 3" key="1">
    <citation type="submission" date="2017-05" db="EMBL/GenBank/DDBJ databases">
        <title>Biotechnological potential of actinobacteria isolated from South African environments.</title>
        <authorList>
            <person name="Le Roes-Hill M."/>
            <person name="Prins A."/>
            <person name="Durrell K.A."/>
        </authorList>
    </citation>
    <scope>NUCLEOTIDE SEQUENCE [LARGE SCALE GENOMIC DNA]</scope>
    <source>
        <strain evidence="2">BS2</strain>
    </source>
</reference>
<gene>
    <name evidence="2" type="ORF">CA982_10820</name>
</gene>
<dbReference type="STRING" id="417102.CA982_10820"/>